<dbReference type="GeneID" id="7838878"/>
<feature type="region of interest" description="Disordered" evidence="1">
    <location>
        <begin position="103"/>
        <end position="127"/>
    </location>
</feature>
<evidence type="ECO:0000256" key="1">
    <source>
        <dbReference type="SAM" id="MobiDB-lite"/>
    </source>
</evidence>
<accession>I7LXD9</accession>
<sequence>MAARRATNSGIDNSQARRDSHHQPITSLDNCKKKELPPGFAETILELEIYLDNEFIEIEKVKELLELYMIGVEYYESIGDQRFIYFNKKMSSLMMKPNVIDAMSRDGDKQNGNPQQQAKSKEEALREAEIKQKEEQIRKTVNYSHQDNDEKAKAIVKNVQQEIKQNQKIIHDSLDTQKRQLFERLQNRRAKTLTKASSVPVLNESMSSDNDDTCSSQEGSAVITSRIDFSSITNAIREDDQEDDNEEDINKQRPKAFSRLDRIRKFKEELLNGKTSPTNDEGRVNRYSLCSNSKSRSNSQSIQMGQRNSCFSRKIREKKVSFIKQKRRIRSKSQENINQESMEGFLPLTVDQLKEMQDQINLSLKQLAVKQIEPFTVNLSFKQVIQEKQEEDDEQTSPIRQLKRHS</sequence>
<gene>
    <name evidence="2" type="ORF">TTHERM_00616170</name>
</gene>
<dbReference type="InParanoid" id="I7LXD9"/>
<dbReference type="HOGENOM" id="CLU_678798_0_0_1"/>
<feature type="region of interest" description="Disordered" evidence="1">
    <location>
        <begin position="1"/>
        <end position="31"/>
    </location>
</feature>
<dbReference type="eggNOG" id="ENOG502T1PH">
    <property type="taxonomic scope" value="Eukaryota"/>
</dbReference>
<feature type="compositionally biased region" description="Polar residues" evidence="1">
    <location>
        <begin position="1"/>
        <end position="14"/>
    </location>
</feature>
<dbReference type="Proteomes" id="UP000009168">
    <property type="component" value="Unassembled WGS sequence"/>
</dbReference>
<dbReference type="EMBL" id="GG662448">
    <property type="protein sequence ID" value="EAS04442.1"/>
    <property type="molecule type" value="Genomic_DNA"/>
</dbReference>
<proteinExistence type="predicted"/>
<keyword evidence="3" id="KW-1185">Reference proteome</keyword>
<organism evidence="2 3">
    <name type="scientific">Tetrahymena thermophila (strain SB210)</name>
    <dbReference type="NCBI Taxonomy" id="312017"/>
    <lineage>
        <taxon>Eukaryota</taxon>
        <taxon>Sar</taxon>
        <taxon>Alveolata</taxon>
        <taxon>Ciliophora</taxon>
        <taxon>Intramacronucleata</taxon>
        <taxon>Oligohymenophorea</taxon>
        <taxon>Hymenostomatida</taxon>
        <taxon>Tetrahymenina</taxon>
        <taxon>Tetrahymenidae</taxon>
        <taxon>Tetrahymena</taxon>
    </lineage>
</organism>
<evidence type="ECO:0000313" key="3">
    <source>
        <dbReference type="Proteomes" id="UP000009168"/>
    </source>
</evidence>
<name>I7LXD9_TETTS</name>
<evidence type="ECO:0000313" key="2">
    <source>
        <dbReference type="EMBL" id="EAS04442.1"/>
    </source>
</evidence>
<reference evidence="3" key="1">
    <citation type="journal article" date="2006" name="PLoS Biol.">
        <title>Macronuclear genome sequence of the ciliate Tetrahymena thermophila, a model eukaryote.</title>
        <authorList>
            <person name="Eisen J.A."/>
            <person name="Coyne R.S."/>
            <person name="Wu M."/>
            <person name="Wu D."/>
            <person name="Thiagarajan M."/>
            <person name="Wortman J.R."/>
            <person name="Badger J.H."/>
            <person name="Ren Q."/>
            <person name="Amedeo P."/>
            <person name="Jones K.M."/>
            <person name="Tallon L.J."/>
            <person name="Delcher A.L."/>
            <person name="Salzberg S.L."/>
            <person name="Silva J.C."/>
            <person name="Haas B.J."/>
            <person name="Majoros W.H."/>
            <person name="Farzad M."/>
            <person name="Carlton J.M."/>
            <person name="Smith R.K. Jr."/>
            <person name="Garg J."/>
            <person name="Pearlman R.E."/>
            <person name="Karrer K.M."/>
            <person name="Sun L."/>
            <person name="Manning G."/>
            <person name="Elde N.C."/>
            <person name="Turkewitz A.P."/>
            <person name="Asai D.J."/>
            <person name="Wilkes D.E."/>
            <person name="Wang Y."/>
            <person name="Cai H."/>
            <person name="Collins K."/>
            <person name="Stewart B.A."/>
            <person name="Lee S.R."/>
            <person name="Wilamowska K."/>
            <person name="Weinberg Z."/>
            <person name="Ruzzo W.L."/>
            <person name="Wloga D."/>
            <person name="Gaertig J."/>
            <person name="Frankel J."/>
            <person name="Tsao C.-C."/>
            <person name="Gorovsky M.A."/>
            <person name="Keeling P.J."/>
            <person name="Waller R.F."/>
            <person name="Patron N.J."/>
            <person name="Cherry J.M."/>
            <person name="Stover N.A."/>
            <person name="Krieger C.J."/>
            <person name="del Toro C."/>
            <person name="Ryder H.F."/>
            <person name="Williamson S.C."/>
            <person name="Barbeau R.A."/>
            <person name="Hamilton E.P."/>
            <person name="Orias E."/>
        </authorList>
    </citation>
    <scope>NUCLEOTIDE SEQUENCE [LARGE SCALE GENOMIC DNA]</scope>
    <source>
        <strain evidence="3">SB210</strain>
    </source>
</reference>
<dbReference type="OrthoDB" id="313559at2759"/>
<protein>
    <submittedName>
        <fullName evidence="2">Uncharacterized protein</fullName>
    </submittedName>
</protein>
<dbReference type="RefSeq" id="XP_001024687.1">
    <property type="nucleotide sequence ID" value="XM_001024687.3"/>
</dbReference>
<dbReference type="AlphaFoldDB" id="I7LXD9"/>
<feature type="region of interest" description="Disordered" evidence="1">
    <location>
        <begin position="387"/>
        <end position="406"/>
    </location>
</feature>
<dbReference type="KEGG" id="tet:TTHERM_00616170"/>